<accession>A0AAV9G7J9</accession>
<evidence type="ECO:0000256" key="1">
    <source>
        <dbReference type="SAM" id="MobiDB-lite"/>
    </source>
</evidence>
<dbReference type="Proteomes" id="UP001321760">
    <property type="component" value="Unassembled WGS sequence"/>
</dbReference>
<feature type="region of interest" description="Disordered" evidence="1">
    <location>
        <begin position="126"/>
        <end position="148"/>
    </location>
</feature>
<keyword evidence="3" id="KW-1185">Reference proteome</keyword>
<reference evidence="2" key="2">
    <citation type="submission" date="2023-05" db="EMBL/GenBank/DDBJ databases">
        <authorList>
            <consortium name="Lawrence Berkeley National Laboratory"/>
            <person name="Steindorff A."/>
            <person name="Hensen N."/>
            <person name="Bonometti L."/>
            <person name="Westerberg I."/>
            <person name="Brannstrom I.O."/>
            <person name="Guillou S."/>
            <person name="Cros-Aarteil S."/>
            <person name="Calhoun S."/>
            <person name="Haridas S."/>
            <person name="Kuo A."/>
            <person name="Mondo S."/>
            <person name="Pangilinan J."/>
            <person name="Riley R."/>
            <person name="Labutti K."/>
            <person name="Andreopoulos B."/>
            <person name="Lipzen A."/>
            <person name="Chen C."/>
            <person name="Yanf M."/>
            <person name="Daum C."/>
            <person name="Ng V."/>
            <person name="Clum A."/>
            <person name="Ohm R."/>
            <person name="Martin F."/>
            <person name="Silar P."/>
            <person name="Natvig D."/>
            <person name="Lalanne C."/>
            <person name="Gautier V."/>
            <person name="Ament-Velasquez S.L."/>
            <person name="Kruys A."/>
            <person name="Hutchinson M.I."/>
            <person name="Powell A.J."/>
            <person name="Barry K."/>
            <person name="Miller A.N."/>
            <person name="Grigoriev I.V."/>
            <person name="Debuchy R."/>
            <person name="Gladieux P."/>
            <person name="Thoren M.H."/>
            <person name="Johannesson H."/>
        </authorList>
    </citation>
    <scope>NUCLEOTIDE SEQUENCE</scope>
    <source>
        <strain evidence="2">PSN243</strain>
    </source>
</reference>
<reference evidence="2" key="1">
    <citation type="journal article" date="2023" name="Mol. Phylogenet. Evol.">
        <title>Genome-scale phylogeny and comparative genomics of the fungal order Sordariales.</title>
        <authorList>
            <person name="Hensen N."/>
            <person name="Bonometti L."/>
            <person name="Westerberg I."/>
            <person name="Brannstrom I.O."/>
            <person name="Guillou S."/>
            <person name="Cros-Aarteil S."/>
            <person name="Calhoun S."/>
            <person name="Haridas S."/>
            <person name="Kuo A."/>
            <person name="Mondo S."/>
            <person name="Pangilinan J."/>
            <person name="Riley R."/>
            <person name="LaButti K."/>
            <person name="Andreopoulos B."/>
            <person name="Lipzen A."/>
            <person name="Chen C."/>
            <person name="Yan M."/>
            <person name="Daum C."/>
            <person name="Ng V."/>
            <person name="Clum A."/>
            <person name="Steindorff A."/>
            <person name="Ohm R.A."/>
            <person name="Martin F."/>
            <person name="Silar P."/>
            <person name="Natvig D.O."/>
            <person name="Lalanne C."/>
            <person name="Gautier V."/>
            <person name="Ament-Velasquez S.L."/>
            <person name="Kruys A."/>
            <person name="Hutchinson M.I."/>
            <person name="Powell A.J."/>
            <person name="Barry K."/>
            <person name="Miller A.N."/>
            <person name="Grigoriev I.V."/>
            <person name="Debuchy R."/>
            <person name="Gladieux P."/>
            <person name="Hiltunen Thoren M."/>
            <person name="Johannesson H."/>
        </authorList>
    </citation>
    <scope>NUCLEOTIDE SEQUENCE</scope>
    <source>
        <strain evidence="2">PSN243</strain>
    </source>
</reference>
<proteinExistence type="predicted"/>
<feature type="compositionally biased region" description="Basic and acidic residues" evidence="1">
    <location>
        <begin position="130"/>
        <end position="147"/>
    </location>
</feature>
<comment type="caution">
    <text evidence="2">The sequence shown here is derived from an EMBL/GenBank/DDBJ whole genome shotgun (WGS) entry which is preliminary data.</text>
</comment>
<evidence type="ECO:0000313" key="3">
    <source>
        <dbReference type="Proteomes" id="UP001321760"/>
    </source>
</evidence>
<evidence type="ECO:0000313" key="2">
    <source>
        <dbReference type="EMBL" id="KAK4443383.1"/>
    </source>
</evidence>
<name>A0AAV9G7J9_9PEZI</name>
<feature type="compositionally biased region" description="Basic and acidic residues" evidence="1">
    <location>
        <begin position="76"/>
        <end position="87"/>
    </location>
</feature>
<feature type="region of interest" description="Disordered" evidence="1">
    <location>
        <begin position="57"/>
        <end position="88"/>
    </location>
</feature>
<organism evidence="2 3">
    <name type="scientific">Podospora aff. communis PSN243</name>
    <dbReference type="NCBI Taxonomy" id="3040156"/>
    <lineage>
        <taxon>Eukaryota</taxon>
        <taxon>Fungi</taxon>
        <taxon>Dikarya</taxon>
        <taxon>Ascomycota</taxon>
        <taxon>Pezizomycotina</taxon>
        <taxon>Sordariomycetes</taxon>
        <taxon>Sordariomycetidae</taxon>
        <taxon>Sordariales</taxon>
        <taxon>Podosporaceae</taxon>
        <taxon>Podospora</taxon>
    </lineage>
</organism>
<protein>
    <submittedName>
        <fullName evidence="2">Uncharacterized protein</fullName>
    </submittedName>
</protein>
<dbReference type="EMBL" id="MU865994">
    <property type="protein sequence ID" value="KAK4443383.1"/>
    <property type="molecule type" value="Genomic_DNA"/>
</dbReference>
<sequence length="199" mass="22772">MMPDIPRLNVAIFPQDLTGVSHFCLVVELLIATQRPPKTACHASCLSGSCVSPRHRQPDVTAAKGKDARATTNVVERSHENGSDRARPNAVEQPLWDRAYNLLGQEHEELVVRYEGKDAFRHCSTRRYRRQELEPDKQPGGKKEPGQVKHITAKQLEQFEALIDKRDEERRKKELEGQQRCHQLFRLVDPDSKRDATCE</sequence>
<gene>
    <name evidence="2" type="ORF">QBC34DRAFT_386352</name>
</gene>
<dbReference type="AlphaFoldDB" id="A0AAV9G7J9"/>